<reference evidence="10 11" key="1">
    <citation type="submission" date="2016-10" db="EMBL/GenBank/DDBJ databases">
        <authorList>
            <person name="de Groot N.N."/>
        </authorList>
    </citation>
    <scope>NUCLEOTIDE SEQUENCE [LARGE SCALE GENOMIC DNA]</scope>
    <source>
        <strain evidence="10 11">CGMCC 4.3143</strain>
    </source>
</reference>
<dbReference type="GO" id="GO:0046872">
    <property type="term" value="F:metal ion binding"/>
    <property type="evidence" value="ECO:0007669"/>
    <property type="project" value="UniProtKB-KW"/>
</dbReference>
<dbReference type="PROSITE" id="PS00197">
    <property type="entry name" value="2FE2S_FER_1"/>
    <property type="match status" value="1"/>
</dbReference>
<dbReference type="InterPro" id="IPR001041">
    <property type="entry name" value="2Fe-2S_ferredoxin-type"/>
</dbReference>
<protein>
    <submittedName>
        <fullName evidence="10">Ferredoxin-NADP reductase</fullName>
    </submittedName>
</protein>
<evidence type="ECO:0000256" key="2">
    <source>
        <dbReference type="ARBA" id="ARBA00022630"/>
    </source>
</evidence>
<name>A0A1G7PAD4_PSEOR</name>
<dbReference type="PANTHER" id="PTHR47354:SF1">
    <property type="entry name" value="CARNITINE MONOOXYGENASE REDUCTASE SUBUNIT"/>
    <property type="match status" value="1"/>
</dbReference>
<evidence type="ECO:0000256" key="3">
    <source>
        <dbReference type="ARBA" id="ARBA00022714"/>
    </source>
</evidence>
<proteinExistence type="predicted"/>
<dbReference type="Pfam" id="PF00175">
    <property type="entry name" value="NAD_binding_1"/>
    <property type="match status" value="1"/>
</dbReference>
<evidence type="ECO:0000256" key="6">
    <source>
        <dbReference type="ARBA" id="ARBA00023004"/>
    </source>
</evidence>
<evidence type="ECO:0000256" key="5">
    <source>
        <dbReference type="ARBA" id="ARBA00023002"/>
    </source>
</evidence>
<gene>
    <name evidence="10" type="ORF">SAMN05216377_10745</name>
</gene>
<keyword evidence="3" id="KW-0001">2Fe-2S</keyword>
<dbReference type="SUPFAM" id="SSF52343">
    <property type="entry name" value="Ferredoxin reductase-like, C-terminal NADP-linked domain"/>
    <property type="match status" value="1"/>
</dbReference>
<dbReference type="CDD" id="cd00207">
    <property type="entry name" value="fer2"/>
    <property type="match status" value="1"/>
</dbReference>
<evidence type="ECO:0000313" key="10">
    <source>
        <dbReference type="EMBL" id="SDF82559.1"/>
    </source>
</evidence>
<dbReference type="OrthoDB" id="3807506at2"/>
<keyword evidence="4" id="KW-0479">Metal-binding</keyword>
<keyword evidence="7" id="KW-0411">Iron-sulfur</keyword>
<organism evidence="10 11">
    <name type="scientific">Pseudonocardia oroxyli</name>
    <dbReference type="NCBI Taxonomy" id="366584"/>
    <lineage>
        <taxon>Bacteria</taxon>
        <taxon>Bacillati</taxon>
        <taxon>Actinomycetota</taxon>
        <taxon>Actinomycetes</taxon>
        <taxon>Pseudonocardiales</taxon>
        <taxon>Pseudonocardiaceae</taxon>
        <taxon>Pseudonocardia</taxon>
    </lineage>
</organism>
<dbReference type="InterPro" id="IPR017938">
    <property type="entry name" value="Riboflavin_synthase-like_b-brl"/>
</dbReference>
<dbReference type="PROSITE" id="PS51384">
    <property type="entry name" value="FAD_FR"/>
    <property type="match status" value="1"/>
</dbReference>
<dbReference type="Proteomes" id="UP000198967">
    <property type="component" value="Unassembled WGS sequence"/>
</dbReference>
<dbReference type="Pfam" id="PF00111">
    <property type="entry name" value="Fer2"/>
    <property type="match status" value="1"/>
</dbReference>
<dbReference type="RefSeq" id="WP_093082952.1">
    <property type="nucleotide sequence ID" value="NZ_FNBE01000007.1"/>
</dbReference>
<dbReference type="PRINTS" id="PR00409">
    <property type="entry name" value="PHDIOXRDTASE"/>
</dbReference>
<evidence type="ECO:0000256" key="1">
    <source>
        <dbReference type="ARBA" id="ARBA00001974"/>
    </source>
</evidence>
<dbReference type="SUPFAM" id="SSF63380">
    <property type="entry name" value="Riboflavin synthase domain-like"/>
    <property type="match status" value="1"/>
</dbReference>
<dbReference type="InterPro" id="IPR012675">
    <property type="entry name" value="Beta-grasp_dom_sf"/>
</dbReference>
<dbReference type="InterPro" id="IPR036010">
    <property type="entry name" value="2Fe-2S_ferredoxin-like_sf"/>
</dbReference>
<evidence type="ECO:0000256" key="7">
    <source>
        <dbReference type="ARBA" id="ARBA00023014"/>
    </source>
</evidence>
<evidence type="ECO:0000313" key="11">
    <source>
        <dbReference type="Proteomes" id="UP000198967"/>
    </source>
</evidence>
<keyword evidence="6" id="KW-0408">Iron</keyword>
<feature type="domain" description="2Fe-2S ferredoxin-type" evidence="8">
    <location>
        <begin position="236"/>
        <end position="321"/>
    </location>
</feature>
<sequence>MQTAPHHEYELDLVLDKKETLADGVVQLTLRSADGADLPEWEPGAHIDLVLTDDLVRQYSLCGDPAERSVLQVAVLREPAGRGGSAHVHDTLAEGDTVHVRGPRNHFALVAAVRYVFVAGGIGITPILPMLAQAEAAGADWRLVYGGRTRSSMAFRDRLEQAYPGKVTVRPMDEVGLLDLPTILAEPGADVAVYCCGPEPLLAAVEEQCTRWPQGALHLERFAPKAGATDGPMESFEIELSRSGTTLAVPADRSILDVVEASGVQVLSSCQEGTCGTCETAVLDGVPDHRDSLLTDEEQAANDTMMICVSRSCSARLVLDL</sequence>
<dbReference type="InterPro" id="IPR017927">
    <property type="entry name" value="FAD-bd_FR_type"/>
</dbReference>
<dbReference type="InterPro" id="IPR006058">
    <property type="entry name" value="2Fe2S_fd_BS"/>
</dbReference>
<dbReference type="PROSITE" id="PS51085">
    <property type="entry name" value="2FE2S_FER_2"/>
    <property type="match status" value="1"/>
</dbReference>
<dbReference type="InterPro" id="IPR001433">
    <property type="entry name" value="OxRdtase_FAD/NAD-bd"/>
</dbReference>
<dbReference type="GO" id="GO:0016491">
    <property type="term" value="F:oxidoreductase activity"/>
    <property type="evidence" value="ECO:0007669"/>
    <property type="project" value="UniProtKB-KW"/>
</dbReference>
<accession>A0A1G7PAD4</accession>
<keyword evidence="11" id="KW-1185">Reference proteome</keyword>
<dbReference type="Gene3D" id="3.40.50.80">
    <property type="entry name" value="Nucleotide-binding domain of ferredoxin-NADP reductase (FNR) module"/>
    <property type="match status" value="1"/>
</dbReference>
<evidence type="ECO:0000259" key="9">
    <source>
        <dbReference type="PROSITE" id="PS51384"/>
    </source>
</evidence>
<dbReference type="Gene3D" id="3.10.20.30">
    <property type="match status" value="1"/>
</dbReference>
<keyword evidence="5" id="KW-0560">Oxidoreductase</keyword>
<dbReference type="Gene3D" id="2.40.30.10">
    <property type="entry name" value="Translation factors"/>
    <property type="match status" value="1"/>
</dbReference>
<dbReference type="CDD" id="cd06185">
    <property type="entry name" value="PDR_like"/>
    <property type="match status" value="1"/>
</dbReference>
<dbReference type="STRING" id="366584.SAMN05216377_10745"/>
<feature type="domain" description="FAD-binding FR-type" evidence="9">
    <location>
        <begin position="8"/>
        <end position="110"/>
    </location>
</feature>
<evidence type="ECO:0000259" key="8">
    <source>
        <dbReference type="PROSITE" id="PS51085"/>
    </source>
</evidence>
<dbReference type="PANTHER" id="PTHR47354">
    <property type="entry name" value="NADH OXIDOREDUCTASE HCR"/>
    <property type="match status" value="1"/>
</dbReference>
<dbReference type="SUPFAM" id="SSF54292">
    <property type="entry name" value="2Fe-2S ferredoxin-like"/>
    <property type="match status" value="1"/>
</dbReference>
<dbReference type="GO" id="GO:0051537">
    <property type="term" value="F:2 iron, 2 sulfur cluster binding"/>
    <property type="evidence" value="ECO:0007669"/>
    <property type="project" value="UniProtKB-KW"/>
</dbReference>
<dbReference type="EMBL" id="FNBE01000007">
    <property type="protein sequence ID" value="SDF82559.1"/>
    <property type="molecule type" value="Genomic_DNA"/>
</dbReference>
<dbReference type="AlphaFoldDB" id="A0A1G7PAD4"/>
<comment type="cofactor">
    <cofactor evidence="1">
        <name>FAD</name>
        <dbReference type="ChEBI" id="CHEBI:57692"/>
    </cofactor>
</comment>
<keyword evidence="2" id="KW-0285">Flavoprotein</keyword>
<evidence type="ECO:0000256" key="4">
    <source>
        <dbReference type="ARBA" id="ARBA00022723"/>
    </source>
</evidence>
<dbReference type="InterPro" id="IPR039261">
    <property type="entry name" value="FNR_nucleotide-bd"/>
</dbReference>
<dbReference type="InterPro" id="IPR050415">
    <property type="entry name" value="MRET"/>
</dbReference>